<protein>
    <submittedName>
        <fullName evidence="4">Glycosyltransferase, family 8</fullName>
    </submittedName>
</protein>
<keyword evidence="2" id="KW-0808">Transferase</keyword>
<keyword evidence="1" id="KW-0328">Glycosyltransferase</keyword>
<keyword evidence="3" id="KW-0479">Metal-binding</keyword>
<dbReference type="InterPro" id="IPR050748">
    <property type="entry name" value="Glycosyltrans_8_dom-fam"/>
</dbReference>
<evidence type="ECO:0000256" key="3">
    <source>
        <dbReference type="ARBA" id="ARBA00022723"/>
    </source>
</evidence>
<dbReference type="EMBL" id="ACEO02000013">
    <property type="protein sequence ID" value="EFC51233.1"/>
    <property type="molecule type" value="Genomic_DNA"/>
</dbReference>
<dbReference type="CDD" id="cd04194">
    <property type="entry name" value="GT8_A4GalT_like"/>
    <property type="match status" value="1"/>
</dbReference>
<reference evidence="4 5" key="1">
    <citation type="submission" date="2010-01" db="EMBL/GenBank/DDBJ databases">
        <authorList>
            <person name="Weinstock G."/>
            <person name="Sodergren E."/>
            <person name="Clifton S."/>
            <person name="Fulton L."/>
            <person name="Fulton B."/>
            <person name="Courtney L."/>
            <person name="Fronick C."/>
            <person name="Harrison M."/>
            <person name="Strong C."/>
            <person name="Farmer C."/>
            <person name="Delahaunty K."/>
            <person name="Markovic C."/>
            <person name="Hall O."/>
            <person name="Minx P."/>
            <person name="Tomlinson C."/>
            <person name="Mitreva M."/>
            <person name="Nelson J."/>
            <person name="Hou S."/>
            <person name="Wollam A."/>
            <person name="Pepin K.H."/>
            <person name="Johnson M."/>
            <person name="Bhonagiri V."/>
            <person name="Nash W.E."/>
            <person name="Warren W."/>
            <person name="Chinwalla A."/>
            <person name="Mardis E.R."/>
            <person name="Wilson R.K."/>
        </authorList>
    </citation>
    <scope>NUCLEOTIDE SEQUENCE [LARGE SCALE GENOMIC DNA]</scope>
    <source>
        <strain evidence="4 5">NJ9703</strain>
    </source>
</reference>
<sequence>MSNITIVLAADTGYAEQVHTLMKSVCTHNTGVNFYLMHNTFRKEWINYTNQKLAASGSRLNDVKIEMDFSQYRRLSHISDAAFFRLMMQHLPVDRALYLDSDMVVTQSLHDLFNLDMRGYPVAAVQDSYLARTDWNHPTGLHTTPYFNSGMLLADLGQWRKHNIAEQLLQTAATIDKTVPYGDQCFLNTVFQENWLQLEESWNYQTGARRFFQTYDLDEMFPLPDTTPPIIHYTTLAKPWLCDYGKIPFEEIYWQYYCADWPEA</sequence>
<evidence type="ECO:0000313" key="5">
    <source>
        <dbReference type="Proteomes" id="UP000004621"/>
    </source>
</evidence>
<name>A0A9W5MYH7_NEISU</name>
<dbReference type="PANTHER" id="PTHR13778:SF47">
    <property type="entry name" value="LIPOPOLYSACCHARIDE 1,3-GALACTOSYLTRANSFERASE"/>
    <property type="match status" value="1"/>
</dbReference>
<comment type="caution">
    <text evidence="4">The sequence shown here is derived from an EMBL/GenBank/DDBJ whole genome shotgun (WGS) entry which is preliminary data.</text>
</comment>
<dbReference type="GO" id="GO:0046872">
    <property type="term" value="F:metal ion binding"/>
    <property type="evidence" value="ECO:0007669"/>
    <property type="project" value="UniProtKB-KW"/>
</dbReference>
<dbReference type="RefSeq" id="WP_004520922.1">
    <property type="nucleotide sequence ID" value="NZ_ACEO02000013.1"/>
</dbReference>
<evidence type="ECO:0000256" key="2">
    <source>
        <dbReference type="ARBA" id="ARBA00022679"/>
    </source>
</evidence>
<dbReference type="Pfam" id="PF01501">
    <property type="entry name" value="Glyco_transf_8"/>
    <property type="match status" value="1"/>
</dbReference>
<dbReference type="Proteomes" id="UP000004621">
    <property type="component" value="Unassembled WGS sequence"/>
</dbReference>
<dbReference type="AlphaFoldDB" id="A0A9W5MYH7"/>
<accession>A0A9W5MYH7</accession>
<dbReference type="PANTHER" id="PTHR13778">
    <property type="entry name" value="GLYCOSYLTRANSFERASE 8 DOMAIN-CONTAINING PROTEIN"/>
    <property type="match status" value="1"/>
</dbReference>
<evidence type="ECO:0000313" key="4">
    <source>
        <dbReference type="EMBL" id="EFC51233.1"/>
    </source>
</evidence>
<dbReference type="GO" id="GO:0016757">
    <property type="term" value="F:glycosyltransferase activity"/>
    <property type="evidence" value="ECO:0007669"/>
    <property type="project" value="UniProtKB-KW"/>
</dbReference>
<dbReference type="Gene3D" id="3.90.550.10">
    <property type="entry name" value="Spore Coat Polysaccharide Biosynthesis Protein SpsA, Chain A"/>
    <property type="match status" value="1"/>
</dbReference>
<dbReference type="SUPFAM" id="SSF53448">
    <property type="entry name" value="Nucleotide-diphospho-sugar transferases"/>
    <property type="match status" value="1"/>
</dbReference>
<organism evidence="4 5">
    <name type="scientific">Neisseria subflava NJ9703</name>
    <dbReference type="NCBI Taxonomy" id="546268"/>
    <lineage>
        <taxon>Bacteria</taxon>
        <taxon>Pseudomonadati</taxon>
        <taxon>Pseudomonadota</taxon>
        <taxon>Betaproteobacteria</taxon>
        <taxon>Neisseriales</taxon>
        <taxon>Neisseriaceae</taxon>
        <taxon>Neisseria</taxon>
    </lineage>
</organism>
<gene>
    <name evidence="4" type="ORF">NEISUBOT_05405</name>
</gene>
<dbReference type="InterPro" id="IPR002495">
    <property type="entry name" value="Glyco_trans_8"/>
</dbReference>
<dbReference type="InterPro" id="IPR029044">
    <property type="entry name" value="Nucleotide-diphossugar_trans"/>
</dbReference>
<proteinExistence type="predicted"/>
<evidence type="ECO:0000256" key="1">
    <source>
        <dbReference type="ARBA" id="ARBA00022676"/>
    </source>
</evidence>